<keyword evidence="2" id="KW-1185">Reference proteome</keyword>
<organism evidence="1 2">
    <name type="scientific">Eretmocerus hayati</name>
    <dbReference type="NCBI Taxonomy" id="131215"/>
    <lineage>
        <taxon>Eukaryota</taxon>
        <taxon>Metazoa</taxon>
        <taxon>Ecdysozoa</taxon>
        <taxon>Arthropoda</taxon>
        <taxon>Hexapoda</taxon>
        <taxon>Insecta</taxon>
        <taxon>Pterygota</taxon>
        <taxon>Neoptera</taxon>
        <taxon>Endopterygota</taxon>
        <taxon>Hymenoptera</taxon>
        <taxon>Apocrita</taxon>
        <taxon>Proctotrupomorpha</taxon>
        <taxon>Chalcidoidea</taxon>
        <taxon>Aphelinidae</taxon>
        <taxon>Aphelininae</taxon>
        <taxon>Eretmocerus</taxon>
    </lineage>
</organism>
<dbReference type="EMBL" id="CM056744">
    <property type="protein sequence ID" value="KAJ8666696.1"/>
    <property type="molecule type" value="Genomic_DNA"/>
</dbReference>
<accession>A0ACC2N6I0</accession>
<sequence>MLESAMEFAEGMIRGFENRQLQEQNDELWPSEPFSLSCETFQDLPNPYQHNDAYKNSTPSIGHHYQRDSSNSTTICHPTHDRPHFYGHEQLQEYYCRPSDPKIPRVEESTVSQRHPSLDMTSMNEIASLSGSSESQTPRAESPPPIRSASTIIIDDPPDGPLTRRVPSSTAVLSTEAAENHNTATTPQRATSGNRVYHIITEAGITGHQIFSAYATWERTGNDAVFNSFRPALATLIMNQVMKPGVKVTRAEFVSLRVALIQALPLEIKNALNWYRESCGKRPATGFYRSAYVTLWNKSKYANIPTGEDCDDEEEGIAPTYAIILSLKGIKAVNAKTIKLWMDAHAVQTDHFKEASIDNYLNELPYVSTQQGLDLLLLEFSRLHKNKENAFLDNGACFMSAVVALAEARNKKRKDKEISDYLETYKNNTIVLGSFLTPLLFNGSRLPNSKIKRAATVKYFIEYIKVGAEENALDRLKTSQRDLKVDAKGAKAELTPRVVLCGDTLDSSQIFIALSDTTYYESSSLIEAIDRCFKCMFEFPSCKSFGKLIPHVWALIESCVYKISNPEHFHPVMTNVISDLKYLRRKLIEFTLDIYGIESLPRSFVDDLVRNVQSLIKESIFPFLKQGIRKKIESKCSRDTCGSVDVFFDESENLIDLLSTEYERIEEYKKEKLYIPPEEIEVGRETTYVILNNLEIRAENVTRTIIHAPIDKCLTKLLETPGLVEMIDEKTLRISREKDEISDIRQGKAWKANNQIQKRNRFPLHIFIDDFNPGNGLGSTANSQKLSGVYISLPFLPDHMMNKNDSIILVSVFKSKYRAKFGNKAVFQRIIEELNNLGKNGLDIRTSSGIRKFYFQLTLVVEDNLALNEVCGFQCSFIALRYCRICIATKQMCKEMCDADASLIRDAKVYDELVKLPSVVSGLREECVWNQVDGYHIGDNPSVDLMHDVMGGIIPYTLSEILTELIFNEGHFSLGQLNLAIKKFNFGSEKNKPQPLLEESAPSRVNRGIKRKEIKIRMSAAESLSLLLHLGLIIGDEVPHENKYWKLYLTLRRQF</sequence>
<gene>
    <name evidence="1" type="ORF">QAD02_008358</name>
</gene>
<comment type="caution">
    <text evidence="1">The sequence shown here is derived from an EMBL/GenBank/DDBJ whole genome shotgun (WGS) entry which is preliminary data.</text>
</comment>
<evidence type="ECO:0000313" key="1">
    <source>
        <dbReference type="EMBL" id="KAJ8666696.1"/>
    </source>
</evidence>
<protein>
    <submittedName>
        <fullName evidence="1">Uncharacterized protein</fullName>
    </submittedName>
</protein>
<reference evidence="1" key="1">
    <citation type="submission" date="2023-04" db="EMBL/GenBank/DDBJ databases">
        <title>A chromosome-level genome assembly of the parasitoid wasp Eretmocerus hayati.</title>
        <authorList>
            <person name="Zhong Y."/>
            <person name="Liu S."/>
            <person name="Liu Y."/>
        </authorList>
    </citation>
    <scope>NUCLEOTIDE SEQUENCE</scope>
    <source>
        <strain evidence="1">ZJU_SS_LIU_2023</strain>
    </source>
</reference>
<name>A0ACC2N6I0_9HYME</name>
<dbReference type="Proteomes" id="UP001239111">
    <property type="component" value="Chromosome 4"/>
</dbReference>
<proteinExistence type="predicted"/>
<evidence type="ECO:0000313" key="2">
    <source>
        <dbReference type="Proteomes" id="UP001239111"/>
    </source>
</evidence>